<feature type="domain" description="Rhodopsin" evidence="8">
    <location>
        <begin position="17"/>
        <end position="234"/>
    </location>
</feature>
<feature type="transmembrane region" description="Helical" evidence="7">
    <location>
        <begin position="55"/>
        <end position="78"/>
    </location>
</feature>
<sequence length="324" mass="36216">MSDSSTDPVPDQGAYFTIGCSVVTTFAITLVIFRLSSTFSRNAIGTEDVVAGCSAYFWLFQIFYKFTLFLNKLAFLALYLRLFPTPRFRIVTIATIAVVSAGTCSFVISTVFQCIPVEAYWDHSLGGTCVNNKAVRWSWAAFNTLLDVWVCLMPLPVIHRLQMSPLKKAGVMVLFGLGLFVCVASGIRMVALEDSTTTKDRTWGSFSTLAWSSIEASVGLICTCIPYLRQPLRRLFPRARLLFSYGQGRSTASQQQQQQQQQGVGKQGGYNLVWMKSSRSHPFRGKTFQRSRGSDQTESQQNITRPDSPVKVEVCHREDGEEED</sequence>
<dbReference type="GO" id="GO:0016020">
    <property type="term" value="C:membrane"/>
    <property type="evidence" value="ECO:0007669"/>
    <property type="project" value="UniProtKB-SubCell"/>
</dbReference>
<comment type="similarity">
    <text evidence="5">Belongs to the SAT4 family.</text>
</comment>
<evidence type="ECO:0000313" key="9">
    <source>
        <dbReference type="EMBL" id="KKA21756.1"/>
    </source>
</evidence>
<dbReference type="STRING" id="1408163.A0A0F4YV90"/>
<evidence type="ECO:0000256" key="3">
    <source>
        <dbReference type="ARBA" id="ARBA00022989"/>
    </source>
</evidence>
<proteinExistence type="inferred from homology"/>
<dbReference type="InterPro" id="IPR049326">
    <property type="entry name" value="Rhodopsin_dom_fungi"/>
</dbReference>
<keyword evidence="2 7" id="KW-0812">Transmembrane</keyword>
<keyword evidence="3 7" id="KW-1133">Transmembrane helix</keyword>
<evidence type="ECO:0000256" key="2">
    <source>
        <dbReference type="ARBA" id="ARBA00022692"/>
    </source>
</evidence>
<comment type="caution">
    <text evidence="9">The sequence shown here is derived from an EMBL/GenBank/DDBJ whole genome shotgun (WGS) entry which is preliminary data.</text>
</comment>
<dbReference type="InterPro" id="IPR052337">
    <property type="entry name" value="SAT4-like"/>
</dbReference>
<dbReference type="Proteomes" id="UP000053958">
    <property type="component" value="Unassembled WGS sequence"/>
</dbReference>
<dbReference type="GeneID" id="25316553"/>
<feature type="region of interest" description="Disordered" evidence="6">
    <location>
        <begin position="281"/>
        <end position="324"/>
    </location>
</feature>
<dbReference type="AlphaFoldDB" id="A0A0F4YV90"/>
<feature type="transmembrane region" description="Helical" evidence="7">
    <location>
        <begin position="90"/>
        <end position="112"/>
    </location>
</feature>
<keyword evidence="10" id="KW-1185">Reference proteome</keyword>
<name>A0A0F4YV90_RASE3</name>
<dbReference type="PANTHER" id="PTHR33048">
    <property type="entry name" value="PTH11-LIKE INTEGRAL MEMBRANE PROTEIN (AFU_ORTHOLOGUE AFUA_5G11245)"/>
    <property type="match status" value="1"/>
</dbReference>
<feature type="transmembrane region" description="Helical" evidence="7">
    <location>
        <begin position="12"/>
        <end position="35"/>
    </location>
</feature>
<evidence type="ECO:0000256" key="4">
    <source>
        <dbReference type="ARBA" id="ARBA00023136"/>
    </source>
</evidence>
<dbReference type="Pfam" id="PF20684">
    <property type="entry name" value="Fung_rhodopsin"/>
    <property type="match status" value="1"/>
</dbReference>
<evidence type="ECO:0000256" key="1">
    <source>
        <dbReference type="ARBA" id="ARBA00004141"/>
    </source>
</evidence>
<reference evidence="9 10" key="1">
    <citation type="submission" date="2015-04" db="EMBL/GenBank/DDBJ databases">
        <authorList>
            <person name="Heijne W.H."/>
            <person name="Fedorova N.D."/>
            <person name="Nierman W.C."/>
            <person name="Vollebregt A.W."/>
            <person name="Zhao Z."/>
            <person name="Wu L."/>
            <person name="Kumar M."/>
            <person name="Stam H."/>
            <person name="van den Berg M.A."/>
            <person name="Pel H.J."/>
        </authorList>
    </citation>
    <scope>NUCLEOTIDE SEQUENCE [LARGE SCALE GENOMIC DNA]</scope>
    <source>
        <strain evidence="9 10">CBS 393.64</strain>
    </source>
</reference>
<dbReference type="PANTHER" id="PTHR33048:SF47">
    <property type="entry name" value="INTEGRAL MEMBRANE PROTEIN-RELATED"/>
    <property type="match status" value="1"/>
</dbReference>
<evidence type="ECO:0000313" key="10">
    <source>
        <dbReference type="Proteomes" id="UP000053958"/>
    </source>
</evidence>
<evidence type="ECO:0000256" key="7">
    <source>
        <dbReference type="SAM" id="Phobius"/>
    </source>
</evidence>
<evidence type="ECO:0000256" key="6">
    <source>
        <dbReference type="SAM" id="MobiDB-lite"/>
    </source>
</evidence>
<gene>
    <name evidence="9" type="ORF">T310_4205</name>
</gene>
<protein>
    <recommendedName>
        <fullName evidence="8">Rhodopsin domain-containing protein</fullName>
    </recommendedName>
</protein>
<evidence type="ECO:0000259" key="8">
    <source>
        <dbReference type="Pfam" id="PF20684"/>
    </source>
</evidence>
<keyword evidence="4 7" id="KW-0472">Membrane</keyword>
<dbReference type="RefSeq" id="XP_013328368.1">
    <property type="nucleotide sequence ID" value="XM_013472914.1"/>
</dbReference>
<evidence type="ECO:0000256" key="5">
    <source>
        <dbReference type="ARBA" id="ARBA00038359"/>
    </source>
</evidence>
<feature type="compositionally biased region" description="Polar residues" evidence="6">
    <location>
        <begin position="290"/>
        <end position="305"/>
    </location>
</feature>
<feature type="compositionally biased region" description="Basic and acidic residues" evidence="6">
    <location>
        <begin position="308"/>
        <end position="324"/>
    </location>
</feature>
<feature type="transmembrane region" description="Helical" evidence="7">
    <location>
        <begin position="209"/>
        <end position="228"/>
    </location>
</feature>
<organism evidence="9 10">
    <name type="scientific">Rasamsonia emersonii (strain ATCC 16479 / CBS 393.64 / IMI 116815)</name>
    <dbReference type="NCBI Taxonomy" id="1408163"/>
    <lineage>
        <taxon>Eukaryota</taxon>
        <taxon>Fungi</taxon>
        <taxon>Dikarya</taxon>
        <taxon>Ascomycota</taxon>
        <taxon>Pezizomycotina</taxon>
        <taxon>Eurotiomycetes</taxon>
        <taxon>Eurotiomycetidae</taxon>
        <taxon>Eurotiales</taxon>
        <taxon>Trichocomaceae</taxon>
        <taxon>Rasamsonia</taxon>
    </lineage>
</organism>
<accession>A0A0F4YV90</accession>
<dbReference type="EMBL" id="LASV01000170">
    <property type="protein sequence ID" value="KKA21756.1"/>
    <property type="molecule type" value="Genomic_DNA"/>
</dbReference>
<comment type="subcellular location">
    <subcellularLocation>
        <location evidence="1">Membrane</location>
        <topology evidence="1">Multi-pass membrane protein</topology>
    </subcellularLocation>
</comment>
<dbReference type="OrthoDB" id="444631at2759"/>
<feature type="transmembrane region" description="Helical" evidence="7">
    <location>
        <begin position="169"/>
        <end position="189"/>
    </location>
</feature>